<dbReference type="RefSeq" id="WP_152776183.1">
    <property type="nucleotide sequence ID" value="NZ_VJZC01000473.1"/>
</dbReference>
<sequence>MARRDTYVTTAALLAVLAGASWVSYAVTQGREAYGIEVSSVETPATERATAEDPQPQFVLSVDAGLSGGVGAISASRTGSPAP</sequence>
<dbReference type="EMBL" id="VJZC01000473">
    <property type="protein sequence ID" value="MPY62851.1"/>
    <property type="molecule type" value="Genomic_DNA"/>
</dbReference>
<dbReference type="AlphaFoldDB" id="A0A5N8XTX7"/>
<accession>A0A5N8XTX7</accession>
<reference evidence="1 2" key="1">
    <citation type="submission" date="2019-07" db="EMBL/GenBank/DDBJ databases">
        <title>New species of Amycolatopsis and Streptomyces.</title>
        <authorList>
            <person name="Duangmal K."/>
            <person name="Teo W.F.A."/>
            <person name="Lipun K."/>
        </authorList>
    </citation>
    <scope>NUCLEOTIDE SEQUENCE [LARGE SCALE GENOMIC DNA]</scope>
    <source>
        <strain evidence="1 2">NBRC 106415</strain>
    </source>
</reference>
<dbReference type="Proteomes" id="UP000400924">
    <property type="component" value="Unassembled WGS sequence"/>
</dbReference>
<protein>
    <submittedName>
        <fullName evidence="1">Uncharacterized protein</fullName>
    </submittedName>
</protein>
<organism evidence="1 2">
    <name type="scientific">Streptomyces spongiae</name>
    <dbReference type="NCBI Taxonomy" id="565072"/>
    <lineage>
        <taxon>Bacteria</taxon>
        <taxon>Bacillati</taxon>
        <taxon>Actinomycetota</taxon>
        <taxon>Actinomycetes</taxon>
        <taxon>Kitasatosporales</taxon>
        <taxon>Streptomycetaceae</taxon>
        <taxon>Streptomyces</taxon>
    </lineage>
</organism>
<comment type="caution">
    <text evidence="1">The sequence shown here is derived from an EMBL/GenBank/DDBJ whole genome shotgun (WGS) entry which is preliminary data.</text>
</comment>
<proteinExistence type="predicted"/>
<keyword evidence="2" id="KW-1185">Reference proteome</keyword>
<dbReference type="OrthoDB" id="4334763at2"/>
<gene>
    <name evidence="1" type="ORF">FNH08_38595</name>
</gene>
<evidence type="ECO:0000313" key="1">
    <source>
        <dbReference type="EMBL" id="MPY62851.1"/>
    </source>
</evidence>
<evidence type="ECO:0000313" key="2">
    <source>
        <dbReference type="Proteomes" id="UP000400924"/>
    </source>
</evidence>
<name>A0A5N8XTX7_9ACTN</name>